<feature type="compositionally biased region" description="Polar residues" evidence="3">
    <location>
        <begin position="178"/>
        <end position="198"/>
    </location>
</feature>
<dbReference type="InterPro" id="IPR035651">
    <property type="entry name" value="BipA_V"/>
</dbReference>
<dbReference type="eggNOG" id="KOG0462">
    <property type="taxonomic scope" value="Eukaryota"/>
</dbReference>
<dbReference type="CDD" id="cd03710">
    <property type="entry name" value="BipA_TypA_C"/>
    <property type="match status" value="1"/>
</dbReference>
<dbReference type="Proteomes" id="UP000001058">
    <property type="component" value="Unassembled WGS sequence"/>
</dbReference>
<dbReference type="GeneID" id="9617346"/>
<dbReference type="RefSeq" id="XP_002955498.1">
    <property type="nucleotide sequence ID" value="XM_002955452.1"/>
</dbReference>
<dbReference type="InterPro" id="IPR009000">
    <property type="entry name" value="Transl_B-barrel_sf"/>
</dbReference>
<dbReference type="Gene3D" id="3.30.70.870">
    <property type="entry name" value="Elongation Factor G (Translational Gtpase), domain 3"/>
    <property type="match status" value="1"/>
</dbReference>
<reference evidence="5 6" key="1">
    <citation type="journal article" date="2010" name="Science">
        <title>Genomic analysis of organismal complexity in the multicellular green alga Volvox carteri.</title>
        <authorList>
            <person name="Prochnik S.E."/>
            <person name="Umen J."/>
            <person name="Nedelcu A.M."/>
            <person name="Hallmann A."/>
            <person name="Miller S.M."/>
            <person name="Nishii I."/>
            <person name="Ferris P."/>
            <person name="Kuo A."/>
            <person name="Mitros T."/>
            <person name="Fritz-Laylin L.K."/>
            <person name="Hellsten U."/>
            <person name="Chapman J."/>
            <person name="Simakov O."/>
            <person name="Rensing S.A."/>
            <person name="Terry A."/>
            <person name="Pangilinan J."/>
            <person name="Kapitonov V."/>
            <person name="Jurka J."/>
            <person name="Salamov A."/>
            <person name="Shapiro H."/>
            <person name="Schmutz J."/>
            <person name="Grimwood J."/>
            <person name="Lindquist E."/>
            <person name="Lucas S."/>
            <person name="Grigoriev I.V."/>
            <person name="Schmitt R."/>
            <person name="Kirk D."/>
            <person name="Rokhsar D.S."/>
        </authorList>
    </citation>
    <scope>NUCLEOTIDE SEQUENCE [LARGE SCALE GENOMIC DNA]</scope>
    <source>
        <strain evidence="6">f. Nagariensis / Eve</strain>
    </source>
</reference>
<name>D8UA20_VOLCA</name>
<evidence type="ECO:0000313" key="5">
    <source>
        <dbReference type="EMBL" id="EFJ43351.1"/>
    </source>
</evidence>
<feature type="domain" description="Tr-type G" evidence="4">
    <location>
        <begin position="256"/>
        <end position="556"/>
    </location>
</feature>
<feature type="region of interest" description="Disordered" evidence="3">
    <location>
        <begin position="177"/>
        <end position="212"/>
    </location>
</feature>
<dbReference type="Gene3D" id="2.40.30.10">
    <property type="entry name" value="Translation factors"/>
    <property type="match status" value="1"/>
</dbReference>
<dbReference type="STRING" id="3068.D8UA20"/>
<evidence type="ECO:0000259" key="4">
    <source>
        <dbReference type="PROSITE" id="PS51722"/>
    </source>
</evidence>
<dbReference type="InterPro" id="IPR000795">
    <property type="entry name" value="T_Tr_GTP-bd_dom"/>
</dbReference>
<dbReference type="SUPFAM" id="SSF52540">
    <property type="entry name" value="P-loop containing nucleoside triphosphate hydrolases"/>
    <property type="match status" value="1"/>
</dbReference>
<dbReference type="GO" id="GO:0003924">
    <property type="term" value="F:GTPase activity"/>
    <property type="evidence" value="ECO:0007669"/>
    <property type="project" value="InterPro"/>
</dbReference>
<keyword evidence="1" id="KW-0547">Nucleotide-binding</keyword>
<evidence type="ECO:0000256" key="1">
    <source>
        <dbReference type="ARBA" id="ARBA00022741"/>
    </source>
</evidence>
<proteinExistence type="predicted"/>
<dbReference type="GO" id="GO:0003746">
    <property type="term" value="F:translation elongation factor activity"/>
    <property type="evidence" value="ECO:0007669"/>
    <property type="project" value="UniProtKB-KW"/>
</dbReference>
<dbReference type="GO" id="GO:0005525">
    <property type="term" value="F:GTP binding"/>
    <property type="evidence" value="ECO:0007669"/>
    <property type="project" value="UniProtKB-KW"/>
</dbReference>
<dbReference type="FunFam" id="3.30.70.240:FF:000002">
    <property type="entry name" value="GTP-binding protein TypA"/>
    <property type="match status" value="1"/>
</dbReference>
<keyword evidence="5" id="KW-0251">Elongation factor</keyword>
<accession>D8UA20</accession>
<dbReference type="InterPro" id="IPR035647">
    <property type="entry name" value="EFG_III/V"/>
</dbReference>
<dbReference type="PRINTS" id="PR00315">
    <property type="entry name" value="ELONGATNFCT"/>
</dbReference>
<dbReference type="GO" id="GO:0005829">
    <property type="term" value="C:cytosol"/>
    <property type="evidence" value="ECO:0007669"/>
    <property type="project" value="TreeGrafter"/>
</dbReference>
<dbReference type="InterPro" id="IPR031157">
    <property type="entry name" value="G_TR_CS"/>
</dbReference>
<dbReference type="SUPFAM" id="SSF50447">
    <property type="entry name" value="Translation proteins"/>
    <property type="match status" value="1"/>
</dbReference>
<dbReference type="FunCoup" id="D8UA20">
    <property type="interactions" value="386"/>
</dbReference>
<evidence type="ECO:0000313" key="6">
    <source>
        <dbReference type="Proteomes" id="UP000001058"/>
    </source>
</evidence>
<dbReference type="Pfam" id="PF00679">
    <property type="entry name" value="EFG_C"/>
    <property type="match status" value="1"/>
</dbReference>
<dbReference type="PROSITE" id="PS00301">
    <property type="entry name" value="G_TR_1"/>
    <property type="match status" value="1"/>
</dbReference>
<keyword evidence="5" id="KW-0648">Protein biosynthesis</keyword>
<dbReference type="SUPFAM" id="SSF54980">
    <property type="entry name" value="EF-G C-terminal domain-like"/>
    <property type="match status" value="2"/>
</dbReference>
<dbReference type="SMART" id="SM00838">
    <property type="entry name" value="EFG_C"/>
    <property type="match status" value="1"/>
</dbReference>
<protein>
    <submittedName>
        <fullName evidence="5">Elongation factor-like protein</fullName>
    </submittedName>
</protein>
<feature type="compositionally biased region" description="Polar residues" evidence="3">
    <location>
        <begin position="492"/>
        <end position="503"/>
    </location>
</feature>
<dbReference type="PANTHER" id="PTHR42908:SF8">
    <property type="entry name" value="TR-TYPE G DOMAIN-CONTAINING PROTEIN"/>
    <property type="match status" value="1"/>
</dbReference>
<dbReference type="Pfam" id="PF22042">
    <property type="entry name" value="EF-G_D2"/>
    <property type="match status" value="1"/>
</dbReference>
<dbReference type="Gene3D" id="3.40.50.300">
    <property type="entry name" value="P-loop containing nucleotide triphosphate hydrolases"/>
    <property type="match status" value="2"/>
</dbReference>
<feature type="region of interest" description="Disordered" evidence="3">
    <location>
        <begin position="492"/>
        <end position="538"/>
    </location>
</feature>
<evidence type="ECO:0000256" key="2">
    <source>
        <dbReference type="ARBA" id="ARBA00023134"/>
    </source>
</evidence>
<dbReference type="InParanoid" id="D8UA20"/>
<feature type="compositionally biased region" description="Low complexity" evidence="3">
    <location>
        <begin position="518"/>
        <end position="532"/>
    </location>
</feature>
<sequence>MSLVLAGRPGLSAICRQPSALALFHAAAPLPQLLDDAISVLEAARLRNSGHVQTSISTATIRLRTTRGTPSSEQLLAFRSCVVTSADIQSILDFPRNVPGTPLTAGLRQLSAFNDIPVSHLTQAVPQPPIATTIPCYSLSVSQETCDPKKQLTCNGHSASPHPSFDRQMARRPHLQAQLPNPSPRQHSSSKGAKTTSWALHGSSFPSPLPRSTLLMSRRSTMPPDVRSLSTSTAVPAAASDADGADVAAAAVRDPSRIRNFAIIAHIDHGKTTLMDRLLAACGHGSSEDRAMDSHSLERERGITILAKVTSFTWGGFHINAVDTPGHADFGGEVERVPGCRTRLAPGNLWKRPAIPRHNFQIAKRPTPRSPSFTPPAFCHFLPKPFPSALFGYRQNASPVRSVLGLVDGCVLLVDAAEGPLAQTKYVVAKALERGLKPLVVLNKVDRPAATPERCAAVANSLLDLFVSLGASDEQLDFPLLYASAKQGWSSRTLPTQHGQQLLGQRDTEPISPPSSPPSAAAASSPSPSSSGNSGGGGGGMAPLLDAIVAHVPSPAGRGDLEGPFALRVAMIERDPYVGRIATGACRIASGKVRIGDKVRVLSYEAGGPVGGEVRITRISKRAGMDKIPLEEAVAGDIVSVAGPGAASIADTIASPELSTPLDPGRVDPPTLAMVFGPNDSPLAGRAGKALTGRAIGERLMAEAETSVSLKVVPVPGGMERYEVQARGELQLGVLIEGMRREGAELAVSPPQVLLRREGGQVLEPVEEVVVEVAEEVAGSVIEALSQRRAELTDMTPLPESGKQRLTFVAPSRGLIGFKSLFVHLTRGEGIMTRVFMSYSPHKGPLGGVRKAMWRLTS</sequence>
<dbReference type="PROSITE" id="PS51722">
    <property type="entry name" value="G_TR_2"/>
    <property type="match status" value="1"/>
</dbReference>
<keyword evidence="2" id="KW-0342">GTP-binding</keyword>
<dbReference type="OrthoDB" id="364892at2759"/>
<dbReference type="GO" id="GO:1990904">
    <property type="term" value="C:ribonucleoprotein complex"/>
    <property type="evidence" value="ECO:0007669"/>
    <property type="project" value="TreeGrafter"/>
</dbReference>
<dbReference type="EMBL" id="GL378373">
    <property type="protein sequence ID" value="EFJ43351.1"/>
    <property type="molecule type" value="Genomic_DNA"/>
</dbReference>
<dbReference type="AlphaFoldDB" id="D8UA20"/>
<gene>
    <name evidence="5" type="primary">efg7</name>
    <name evidence="5" type="ORF">VOLCADRAFT_96417</name>
</gene>
<dbReference type="InterPro" id="IPR000640">
    <property type="entry name" value="EFG_V-like"/>
</dbReference>
<organism evidence="6">
    <name type="scientific">Volvox carteri f. nagariensis</name>
    <dbReference type="NCBI Taxonomy" id="3068"/>
    <lineage>
        <taxon>Eukaryota</taxon>
        <taxon>Viridiplantae</taxon>
        <taxon>Chlorophyta</taxon>
        <taxon>core chlorophytes</taxon>
        <taxon>Chlorophyceae</taxon>
        <taxon>CS clade</taxon>
        <taxon>Chlamydomonadales</taxon>
        <taxon>Volvocaceae</taxon>
        <taxon>Volvox</taxon>
    </lineage>
</organism>
<dbReference type="InterPro" id="IPR027417">
    <property type="entry name" value="P-loop_NTPase"/>
</dbReference>
<dbReference type="Gene3D" id="3.30.70.240">
    <property type="match status" value="1"/>
</dbReference>
<keyword evidence="6" id="KW-1185">Reference proteome</keyword>
<dbReference type="PANTHER" id="PTHR42908">
    <property type="entry name" value="TRANSLATION ELONGATION FACTOR-RELATED"/>
    <property type="match status" value="1"/>
</dbReference>
<dbReference type="KEGG" id="vcn:VOLCADRAFT_96417"/>
<dbReference type="InterPro" id="IPR053905">
    <property type="entry name" value="EF-G-like_DII"/>
</dbReference>
<dbReference type="Pfam" id="PF00009">
    <property type="entry name" value="GTP_EFTU"/>
    <property type="match status" value="2"/>
</dbReference>
<evidence type="ECO:0000256" key="3">
    <source>
        <dbReference type="SAM" id="MobiDB-lite"/>
    </source>
</evidence>